<feature type="region of interest" description="Disordered" evidence="1">
    <location>
        <begin position="80"/>
        <end position="154"/>
    </location>
</feature>
<feature type="compositionally biased region" description="Basic and acidic residues" evidence="1">
    <location>
        <begin position="80"/>
        <end position="92"/>
    </location>
</feature>
<gene>
    <name evidence="4" type="ORF">NCTC13150_01449</name>
</gene>
<keyword evidence="5" id="KW-1185">Reference proteome</keyword>
<feature type="transmembrane region" description="Helical" evidence="2">
    <location>
        <begin position="416"/>
        <end position="434"/>
    </location>
</feature>
<accession>A0A8H2M6A9</accession>
<evidence type="ECO:0000259" key="3">
    <source>
        <dbReference type="Pfam" id="PF13240"/>
    </source>
</evidence>
<keyword evidence="2" id="KW-0812">Transmembrane</keyword>
<feature type="compositionally biased region" description="Basic and acidic residues" evidence="1">
    <location>
        <begin position="122"/>
        <end position="149"/>
    </location>
</feature>
<keyword evidence="2" id="KW-1133">Transmembrane helix</keyword>
<feature type="transmembrane region" description="Helical" evidence="2">
    <location>
        <begin position="522"/>
        <end position="547"/>
    </location>
</feature>
<dbReference type="InterPro" id="IPR026870">
    <property type="entry name" value="Zinc_ribbon_dom"/>
</dbReference>
<evidence type="ECO:0000313" key="5">
    <source>
        <dbReference type="Proteomes" id="UP000377798"/>
    </source>
</evidence>
<dbReference type="Proteomes" id="UP000377798">
    <property type="component" value="Unassembled WGS sequence"/>
</dbReference>
<sequence length="550" mass="62585">MYCINCGEKLIDGAKFCHRCGTKQPFIPQSSTRSYPPLREEEIEKQKPLDGPRSIEETMQSTSDLVDLIQQVDEKINTDLTLHSRDQGEDNPKFIGPKKVKDPSPQPTGKTQPVAKISQDLQEVKSPESKKEEEEKKSPLPRTKDKAKDPTGGVLNKFKAAWHKFIHEEDDEYSIFAALKNKSTPQEDIQRNISDAEKLPMEAIEQKASPQSIDFSADAQVLKEIVAKKKMDPKKIEDLKKSELENKERLEKIRQRNLQLKPKDSNDYLYYPDSFDHMDFDSMDKVEDNDLSKSQKIVFTPEILEEESFTHKAKASLKGLFAGKAKAPKDRPKKKKKSAARVLDEGLLEAKEEDRELKTSGKTEKIDDYMERVHDRIYDGLEKLHDTGQKGVLFLAIIGLVFCLLPVALVGRSFAAIIYGILKVLMTAFIFYTAHKLAFKSVRIQVSKPLQNLGCLANWTLCQVVLAILFLIYPRQATLGFNMLGAVTPTIWATLIYYFITCLFAQGLLWHRLKGVAKIQFLGWYAISFITLDLISKLIWILLNFILSLS</sequence>
<protein>
    <recommendedName>
        <fullName evidence="3">Zinc-ribbon domain-containing protein</fullName>
    </recommendedName>
</protein>
<dbReference type="RefSeq" id="WP_131749549.1">
    <property type="nucleotide sequence ID" value="NZ_CAACYI010000001.1"/>
</dbReference>
<keyword evidence="2" id="KW-0472">Membrane</keyword>
<evidence type="ECO:0000313" key="4">
    <source>
        <dbReference type="EMBL" id="VFB16876.1"/>
    </source>
</evidence>
<dbReference type="AlphaFoldDB" id="A0A8H2M6A9"/>
<feature type="transmembrane region" description="Helical" evidence="2">
    <location>
        <begin position="486"/>
        <end position="510"/>
    </location>
</feature>
<dbReference type="Pfam" id="PF13240">
    <property type="entry name" value="Zn_Ribbon_1"/>
    <property type="match status" value="1"/>
</dbReference>
<feature type="region of interest" description="Disordered" evidence="1">
    <location>
        <begin position="26"/>
        <end position="63"/>
    </location>
</feature>
<proteinExistence type="predicted"/>
<evidence type="ECO:0000256" key="1">
    <source>
        <dbReference type="SAM" id="MobiDB-lite"/>
    </source>
</evidence>
<comment type="caution">
    <text evidence="4">The sequence shown here is derived from an EMBL/GenBank/DDBJ whole genome shotgun (WGS) entry which is preliminary data.</text>
</comment>
<feature type="transmembrane region" description="Helical" evidence="2">
    <location>
        <begin position="392"/>
        <end position="410"/>
    </location>
</feature>
<organism evidence="4 5">
    <name type="scientific">Urinicoccus massiliensis</name>
    <dbReference type="NCBI Taxonomy" id="1723382"/>
    <lineage>
        <taxon>Bacteria</taxon>
        <taxon>Bacillati</taxon>
        <taxon>Bacillota</taxon>
        <taxon>Tissierellia</taxon>
        <taxon>Tissierellales</taxon>
        <taxon>Peptoniphilaceae</taxon>
        <taxon>Urinicoccus</taxon>
    </lineage>
</organism>
<feature type="domain" description="Zinc-ribbon" evidence="3">
    <location>
        <begin position="2"/>
        <end position="23"/>
    </location>
</feature>
<feature type="transmembrane region" description="Helical" evidence="2">
    <location>
        <begin position="455"/>
        <end position="474"/>
    </location>
</feature>
<evidence type="ECO:0000256" key="2">
    <source>
        <dbReference type="SAM" id="Phobius"/>
    </source>
</evidence>
<feature type="compositionally biased region" description="Basic and acidic residues" evidence="1">
    <location>
        <begin position="38"/>
        <end position="56"/>
    </location>
</feature>
<dbReference type="EMBL" id="CAACYI010000001">
    <property type="protein sequence ID" value="VFB16876.1"/>
    <property type="molecule type" value="Genomic_DNA"/>
</dbReference>
<reference evidence="4 5" key="1">
    <citation type="submission" date="2019-02" db="EMBL/GenBank/DDBJ databases">
        <authorList>
            <consortium name="Pathogen Informatics"/>
        </authorList>
    </citation>
    <scope>NUCLEOTIDE SEQUENCE [LARGE SCALE GENOMIC DNA]</scope>
    <source>
        <strain evidence="4 5">3012STDY7089603</strain>
    </source>
</reference>
<name>A0A8H2M6A9_9FIRM</name>